<feature type="compositionally biased region" description="Low complexity" evidence="1">
    <location>
        <begin position="1"/>
        <end position="13"/>
    </location>
</feature>
<dbReference type="GeneID" id="83185371"/>
<protein>
    <recommendedName>
        <fullName evidence="5">Mid2 domain-containing protein</fullName>
    </recommendedName>
</protein>
<sequence>MIPTTIPTTTPTTNQTSHTSESSGLSIGAKAGIGVGVGVGALLAISAFAALFLRERKNKKLKGNSQYTFAATSDTLAREVPHRMPQSELECNTIREASAGGQELKQDVHHNARHELPGESTGARGI</sequence>
<accession>A0A9W9J7M4</accession>
<keyword evidence="2" id="KW-0472">Membrane</keyword>
<feature type="compositionally biased region" description="Polar residues" evidence="1">
    <location>
        <begin position="14"/>
        <end position="24"/>
    </location>
</feature>
<keyword evidence="2" id="KW-0812">Transmembrane</keyword>
<evidence type="ECO:0000313" key="4">
    <source>
        <dbReference type="Proteomes" id="UP001150904"/>
    </source>
</evidence>
<evidence type="ECO:0000313" key="3">
    <source>
        <dbReference type="EMBL" id="KAJ5192029.1"/>
    </source>
</evidence>
<feature type="transmembrane region" description="Helical" evidence="2">
    <location>
        <begin position="31"/>
        <end position="53"/>
    </location>
</feature>
<dbReference type="RefSeq" id="XP_058304969.1">
    <property type="nucleotide sequence ID" value="XM_058458070.1"/>
</dbReference>
<reference evidence="3" key="2">
    <citation type="journal article" date="2023" name="IMA Fungus">
        <title>Comparative genomic study of the Penicillium genus elucidates a diverse pangenome and 15 lateral gene transfer events.</title>
        <authorList>
            <person name="Petersen C."/>
            <person name="Sorensen T."/>
            <person name="Nielsen M.R."/>
            <person name="Sondergaard T.E."/>
            <person name="Sorensen J.L."/>
            <person name="Fitzpatrick D.A."/>
            <person name="Frisvad J.C."/>
            <person name="Nielsen K.L."/>
        </authorList>
    </citation>
    <scope>NUCLEOTIDE SEQUENCE</scope>
    <source>
        <strain evidence="3">IBT 15544</strain>
    </source>
</reference>
<keyword evidence="2" id="KW-1133">Transmembrane helix</keyword>
<dbReference type="Proteomes" id="UP001150904">
    <property type="component" value="Unassembled WGS sequence"/>
</dbReference>
<dbReference type="EMBL" id="JAPQKR010000016">
    <property type="protein sequence ID" value="KAJ5192029.1"/>
    <property type="molecule type" value="Genomic_DNA"/>
</dbReference>
<evidence type="ECO:0000256" key="1">
    <source>
        <dbReference type="SAM" id="MobiDB-lite"/>
    </source>
</evidence>
<reference evidence="3" key="1">
    <citation type="submission" date="2022-12" db="EMBL/GenBank/DDBJ databases">
        <authorList>
            <person name="Petersen C."/>
        </authorList>
    </citation>
    <scope>NUCLEOTIDE SEQUENCE</scope>
    <source>
        <strain evidence="3">IBT 15544</strain>
    </source>
</reference>
<gene>
    <name evidence="3" type="ORF">N7498_011014</name>
</gene>
<feature type="region of interest" description="Disordered" evidence="1">
    <location>
        <begin position="1"/>
        <end position="24"/>
    </location>
</feature>
<comment type="caution">
    <text evidence="3">The sequence shown here is derived from an EMBL/GenBank/DDBJ whole genome shotgun (WGS) entry which is preliminary data.</text>
</comment>
<organism evidence="3 4">
    <name type="scientific">Penicillium cinerascens</name>
    <dbReference type="NCBI Taxonomy" id="70096"/>
    <lineage>
        <taxon>Eukaryota</taxon>
        <taxon>Fungi</taxon>
        <taxon>Dikarya</taxon>
        <taxon>Ascomycota</taxon>
        <taxon>Pezizomycotina</taxon>
        <taxon>Eurotiomycetes</taxon>
        <taxon>Eurotiomycetidae</taxon>
        <taxon>Eurotiales</taxon>
        <taxon>Aspergillaceae</taxon>
        <taxon>Penicillium</taxon>
    </lineage>
</organism>
<proteinExistence type="predicted"/>
<evidence type="ECO:0000256" key="2">
    <source>
        <dbReference type="SAM" id="Phobius"/>
    </source>
</evidence>
<dbReference type="AlphaFoldDB" id="A0A9W9J7M4"/>
<name>A0A9W9J7M4_9EURO</name>
<keyword evidence="4" id="KW-1185">Reference proteome</keyword>
<evidence type="ECO:0008006" key="5">
    <source>
        <dbReference type="Google" id="ProtNLM"/>
    </source>
</evidence>